<comment type="caution">
    <text evidence="4">The sequence shown here is derived from an EMBL/GenBank/DDBJ whole genome shotgun (WGS) entry which is preliminary data.</text>
</comment>
<reference evidence="4 5" key="1">
    <citation type="submission" date="2012-12" db="EMBL/GenBank/DDBJ databases">
        <title>Genome assembly of Fulvivirga imtechensis AK7.</title>
        <authorList>
            <person name="Nupur N."/>
            <person name="Khatri I."/>
            <person name="Kumar R."/>
            <person name="Subramanian S."/>
            <person name="Pinnaka A."/>
        </authorList>
    </citation>
    <scope>NUCLEOTIDE SEQUENCE [LARGE SCALE GENOMIC DNA]</scope>
    <source>
        <strain evidence="4 5">AK7</strain>
    </source>
</reference>
<sequence length="186" mass="20929">MNNHEELTDREKELFQELHQPVEIHPGVEERLVQKLKNTGLIKDTKSKLMNWTIGIAAAVALLATGAFMGRYLINVAPNAEPSYNYMLVLYEDEAFSVGDPEALFNEYSAWMQQVYQKGITIDGQEMKPVSVIIEAEGQNHQPDKKVGGYFVLKASSLDEVIAIAKDSPHLKYGGTIEVKEFMIRN</sequence>
<dbReference type="Gene3D" id="3.30.70.1060">
    <property type="entry name" value="Dimeric alpha+beta barrel"/>
    <property type="match status" value="1"/>
</dbReference>
<keyword evidence="2" id="KW-0472">Membrane</keyword>
<dbReference type="Proteomes" id="UP000011135">
    <property type="component" value="Unassembled WGS sequence"/>
</dbReference>
<dbReference type="STRING" id="1237149.C900_03286"/>
<evidence type="ECO:0000256" key="1">
    <source>
        <dbReference type="ARBA" id="ARBA00007689"/>
    </source>
</evidence>
<proteinExistence type="inferred from homology"/>
<accession>L8JPH0</accession>
<dbReference type="OrthoDB" id="7782105at2"/>
<keyword evidence="2" id="KW-1133">Transmembrane helix</keyword>
<evidence type="ECO:0000259" key="3">
    <source>
        <dbReference type="Pfam" id="PF03795"/>
    </source>
</evidence>
<evidence type="ECO:0000313" key="5">
    <source>
        <dbReference type="Proteomes" id="UP000011135"/>
    </source>
</evidence>
<evidence type="ECO:0000256" key="2">
    <source>
        <dbReference type="SAM" id="Phobius"/>
    </source>
</evidence>
<gene>
    <name evidence="4" type="ORF">C900_03286</name>
</gene>
<dbReference type="InterPro" id="IPR005545">
    <property type="entry name" value="YCII"/>
</dbReference>
<dbReference type="Pfam" id="PF03795">
    <property type="entry name" value="YCII"/>
    <property type="match status" value="1"/>
</dbReference>
<dbReference type="RefSeq" id="WP_009580650.1">
    <property type="nucleotide sequence ID" value="NZ_AMZN01000048.1"/>
</dbReference>
<organism evidence="4 5">
    <name type="scientific">Fulvivirga imtechensis AK7</name>
    <dbReference type="NCBI Taxonomy" id="1237149"/>
    <lineage>
        <taxon>Bacteria</taxon>
        <taxon>Pseudomonadati</taxon>
        <taxon>Bacteroidota</taxon>
        <taxon>Cytophagia</taxon>
        <taxon>Cytophagales</taxon>
        <taxon>Fulvivirgaceae</taxon>
        <taxon>Fulvivirga</taxon>
    </lineage>
</organism>
<dbReference type="InterPro" id="IPR011008">
    <property type="entry name" value="Dimeric_a/b-barrel"/>
</dbReference>
<keyword evidence="5" id="KW-1185">Reference proteome</keyword>
<dbReference type="AlphaFoldDB" id="L8JPH0"/>
<comment type="similarity">
    <text evidence="1">Belongs to the YciI family.</text>
</comment>
<dbReference type="SUPFAM" id="SSF54909">
    <property type="entry name" value="Dimeric alpha+beta barrel"/>
    <property type="match status" value="1"/>
</dbReference>
<dbReference type="EMBL" id="AMZN01000048">
    <property type="protein sequence ID" value="ELR70851.1"/>
    <property type="molecule type" value="Genomic_DNA"/>
</dbReference>
<keyword evidence="2" id="KW-0812">Transmembrane</keyword>
<feature type="transmembrane region" description="Helical" evidence="2">
    <location>
        <begin position="52"/>
        <end position="74"/>
    </location>
</feature>
<protein>
    <recommendedName>
        <fullName evidence="3">YCII-related domain-containing protein</fullName>
    </recommendedName>
</protein>
<feature type="domain" description="YCII-related" evidence="3">
    <location>
        <begin position="86"/>
        <end position="181"/>
    </location>
</feature>
<evidence type="ECO:0000313" key="4">
    <source>
        <dbReference type="EMBL" id="ELR70851.1"/>
    </source>
</evidence>
<name>L8JPH0_9BACT</name>